<reference evidence="4" key="1">
    <citation type="submission" date="2020-05" db="EMBL/GenBank/DDBJ databases">
        <title>Phylogenomic resolution of chytrid fungi.</title>
        <authorList>
            <person name="Stajich J.E."/>
            <person name="Amses K."/>
            <person name="Simmons R."/>
            <person name="Seto K."/>
            <person name="Myers J."/>
            <person name="Bonds A."/>
            <person name="Quandt C.A."/>
            <person name="Barry K."/>
            <person name="Liu P."/>
            <person name="Grigoriev I."/>
            <person name="Longcore J.E."/>
            <person name="James T.Y."/>
        </authorList>
    </citation>
    <scope>NUCLEOTIDE SEQUENCE</scope>
    <source>
        <strain evidence="4">JEL0476</strain>
    </source>
</reference>
<dbReference type="EMBL" id="JADGJW010000030">
    <property type="protein sequence ID" value="KAJ3226713.1"/>
    <property type="molecule type" value="Genomic_DNA"/>
</dbReference>
<dbReference type="InterPro" id="IPR013641">
    <property type="entry name" value="KTI12/PSTK"/>
</dbReference>
<dbReference type="Proteomes" id="UP001211065">
    <property type="component" value="Unassembled WGS sequence"/>
</dbReference>
<keyword evidence="2" id="KW-0067">ATP-binding</keyword>
<evidence type="ECO:0000313" key="5">
    <source>
        <dbReference type="Proteomes" id="UP001211065"/>
    </source>
</evidence>
<evidence type="ECO:0000313" key="4">
    <source>
        <dbReference type="EMBL" id="KAJ3226713.1"/>
    </source>
</evidence>
<dbReference type="PANTHER" id="PTHR12435">
    <property type="match status" value="1"/>
</dbReference>
<name>A0AAD5UAP0_9FUNG</name>
<proteinExistence type="inferred from homology"/>
<organism evidence="4 5">
    <name type="scientific">Clydaea vesicula</name>
    <dbReference type="NCBI Taxonomy" id="447962"/>
    <lineage>
        <taxon>Eukaryota</taxon>
        <taxon>Fungi</taxon>
        <taxon>Fungi incertae sedis</taxon>
        <taxon>Chytridiomycota</taxon>
        <taxon>Chytridiomycota incertae sedis</taxon>
        <taxon>Chytridiomycetes</taxon>
        <taxon>Lobulomycetales</taxon>
        <taxon>Lobulomycetaceae</taxon>
        <taxon>Clydaea</taxon>
    </lineage>
</organism>
<comment type="similarity">
    <text evidence="3">Belongs to the KTI12 family.</text>
</comment>
<dbReference type="Gene3D" id="3.40.50.300">
    <property type="entry name" value="P-loop containing nucleotide triphosphate hydrolases"/>
    <property type="match status" value="1"/>
</dbReference>
<protein>
    <submittedName>
        <fullName evidence="4">Kti12, chromatin associated</fullName>
    </submittedName>
</protein>
<keyword evidence="5" id="KW-1185">Reference proteome</keyword>
<accession>A0AAD5UAP0</accession>
<evidence type="ECO:0000256" key="1">
    <source>
        <dbReference type="ARBA" id="ARBA00022741"/>
    </source>
</evidence>
<sequence length="386" mass="44615">MPLIIICGLPSSGKTTRANEIKTFLETNLKNLENSSMKKEVIVVDDKFLQFHSKSIYSSKENILLNISLFSFTLLFLFNNLQLILIDQSDEKKLRGALLSATERYQLYCICKELNTSCCVVYCAIQTELAKQYNNQKQNPEEQYDEITFNELVERFEEPDQKFRWDKPLFTILPDNPNAGEFFGKDLIDHIVFSKTLVPNFATIVKPLTEPNYLYQLDKITQEIIQSILQVQKEGFSGGYFTVKNAKEKIFLPSRNFTLPELVRLKRQFIQINKLHTLIGENKIAECFVVYLNKVTLIMAFFTTIHQNASVTGGDPLIEKNSNYDYGLFFSKLLADIDTKFNLMEQNWSIEYNVKLIYGSKSYLICGAKKPFFNAKLEDADQLKLF</sequence>
<comment type="caution">
    <text evidence="4">The sequence shown here is derived from an EMBL/GenBank/DDBJ whole genome shotgun (WGS) entry which is preliminary data.</text>
</comment>
<dbReference type="SUPFAM" id="SSF52540">
    <property type="entry name" value="P-loop containing nucleoside triphosphate hydrolases"/>
    <property type="match status" value="1"/>
</dbReference>
<dbReference type="InterPro" id="IPR027417">
    <property type="entry name" value="P-loop_NTPase"/>
</dbReference>
<keyword evidence="1" id="KW-0547">Nucleotide-binding</keyword>
<evidence type="ECO:0000256" key="2">
    <source>
        <dbReference type="ARBA" id="ARBA00022840"/>
    </source>
</evidence>
<gene>
    <name evidence="4" type="primary">KTI12</name>
    <name evidence="4" type="ORF">HK099_004323</name>
</gene>
<evidence type="ECO:0000256" key="3">
    <source>
        <dbReference type="ARBA" id="ARBA00025768"/>
    </source>
</evidence>
<dbReference type="AlphaFoldDB" id="A0AAD5UAP0"/>
<dbReference type="Pfam" id="PF08433">
    <property type="entry name" value="KTI12"/>
    <property type="match status" value="1"/>
</dbReference>
<dbReference type="GO" id="GO:0005524">
    <property type="term" value="F:ATP binding"/>
    <property type="evidence" value="ECO:0007669"/>
    <property type="project" value="UniProtKB-KW"/>
</dbReference>